<dbReference type="PANTHER" id="PTHR45657:SF20">
    <property type="entry name" value="CRAL_TRIO DOMAIN PROTEIN (AFU_ORTHOLOGUE AFUA_5G00680)"/>
    <property type="match status" value="1"/>
</dbReference>
<evidence type="ECO:0000313" key="4">
    <source>
        <dbReference type="Proteomes" id="UP000469558"/>
    </source>
</evidence>
<dbReference type="InterPro" id="IPR051026">
    <property type="entry name" value="PI/PC_transfer"/>
</dbReference>
<gene>
    <name evidence="3" type="primary">SFH1</name>
    <name evidence="3" type="ORF">LSUE1_G003326</name>
</gene>
<dbReference type="Gene3D" id="1.10.8.20">
    <property type="entry name" value="N-terminal domain of phosphatidylinositol transfer protein sec14p"/>
    <property type="match status" value="1"/>
</dbReference>
<dbReference type="PANTHER" id="PTHR45657">
    <property type="entry name" value="CRAL-TRIO DOMAIN-CONTAINING PROTEIN YKL091C-RELATED"/>
    <property type="match status" value="1"/>
</dbReference>
<dbReference type="SUPFAM" id="SSF52087">
    <property type="entry name" value="CRAL/TRIO domain"/>
    <property type="match status" value="1"/>
</dbReference>
<dbReference type="InterPro" id="IPR036273">
    <property type="entry name" value="CRAL/TRIO_N_dom_sf"/>
</dbReference>
<protein>
    <submittedName>
        <fullName evidence="3">Phosphatidylinositol/phosphatidylcholine transfer protein SFH1</fullName>
    </submittedName>
</protein>
<keyword evidence="4" id="KW-1185">Reference proteome</keyword>
<dbReference type="OrthoDB" id="30289at2759"/>
<dbReference type="AlphaFoldDB" id="A0A8T9CC07"/>
<proteinExistence type="predicted"/>
<organism evidence="3 4">
    <name type="scientific">Lachnellula suecica</name>
    <dbReference type="NCBI Taxonomy" id="602035"/>
    <lineage>
        <taxon>Eukaryota</taxon>
        <taxon>Fungi</taxon>
        <taxon>Dikarya</taxon>
        <taxon>Ascomycota</taxon>
        <taxon>Pezizomycotina</taxon>
        <taxon>Leotiomycetes</taxon>
        <taxon>Helotiales</taxon>
        <taxon>Lachnaceae</taxon>
        <taxon>Lachnellula</taxon>
    </lineage>
</organism>
<comment type="caution">
    <text evidence="3">The sequence shown here is derived from an EMBL/GenBank/DDBJ whole genome shotgun (WGS) entry which is preliminary data.</text>
</comment>
<reference evidence="3 4" key="1">
    <citation type="submission" date="2018-05" db="EMBL/GenBank/DDBJ databases">
        <title>Genome sequencing and assembly of the regulated plant pathogen Lachnellula willkommii and related sister species for the development of diagnostic species identification markers.</title>
        <authorList>
            <person name="Giroux E."/>
            <person name="Bilodeau G."/>
        </authorList>
    </citation>
    <scope>NUCLEOTIDE SEQUENCE [LARGE SCALE GENOMIC DNA]</scope>
    <source>
        <strain evidence="3 4">CBS 268.59</strain>
    </source>
</reference>
<dbReference type="CDD" id="cd00170">
    <property type="entry name" value="SEC14"/>
    <property type="match status" value="1"/>
</dbReference>
<name>A0A8T9CC07_9HELO</name>
<dbReference type="Gene3D" id="3.40.525.10">
    <property type="entry name" value="CRAL-TRIO lipid binding domain"/>
    <property type="match status" value="1"/>
</dbReference>
<dbReference type="Proteomes" id="UP000469558">
    <property type="component" value="Unassembled WGS sequence"/>
</dbReference>
<sequence length="363" mass="40280">MPDLAANEKAAPEPLSSQGLRASFTPEQDKAYDEFLAQVKKDGLLEDPLGLEDHECRDGIHDEATLFRFFTARGCDAAKAHALFKEAIQARKANEMAEFYKNLDIELHQETRLLYPYWIGRRDKRGIPIYIIDISLLNAKTVAAHKKTSNTMSDPQKTPDSPAMAPGHVRRSYAMHDHLTRFVMPLCSAAKDRPNPEIPITKQFLIADLNGLGISSAWKLRDWAQDMGQLLAGNYPEVLDQAFIVGAPSYFGVIWSWVKLLLDPSTASKVRVLAPNEILPTLEEFIDIENIPEKYGGKLPTTAGMMPTLDKEIIDLLGWAPESEKSLPAGPLHWIKGANGSKTAVAVGMVKGEKRCSEFATLQ</sequence>
<evidence type="ECO:0000256" key="1">
    <source>
        <dbReference type="SAM" id="MobiDB-lite"/>
    </source>
</evidence>
<feature type="domain" description="CRAL-TRIO" evidence="2">
    <location>
        <begin position="107"/>
        <end position="303"/>
    </location>
</feature>
<dbReference type="SMART" id="SM00516">
    <property type="entry name" value="SEC14"/>
    <property type="match status" value="1"/>
</dbReference>
<dbReference type="InterPro" id="IPR001251">
    <property type="entry name" value="CRAL-TRIO_dom"/>
</dbReference>
<accession>A0A8T9CC07</accession>
<dbReference type="EMBL" id="QGMK01000385">
    <property type="protein sequence ID" value="TVY82027.1"/>
    <property type="molecule type" value="Genomic_DNA"/>
</dbReference>
<evidence type="ECO:0000313" key="3">
    <source>
        <dbReference type="EMBL" id="TVY82027.1"/>
    </source>
</evidence>
<dbReference type="InterPro" id="IPR036865">
    <property type="entry name" value="CRAL-TRIO_dom_sf"/>
</dbReference>
<evidence type="ECO:0000259" key="2">
    <source>
        <dbReference type="PROSITE" id="PS50191"/>
    </source>
</evidence>
<dbReference type="PROSITE" id="PS50191">
    <property type="entry name" value="CRAL_TRIO"/>
    <property type="match status" value="1"/>
</dbReference>
<dbReference type="SUPFAM" id="SSF46938">
    <property type="entry name" value="CRAL/TRIO N-terminal domain"/>
    <property type="match status" value="1"/>
</dbReference>
<dbReference type="Pfam" id="PF00650">
    <property type="entry name" value="CRAL_TRIO"/>
    <property type="match status" value="1"/>
</dbReference>
<feature type="region of interest" description="Disordered" evidence="1">
    <location>
        <begin position="1"/>
        <end position="23"/>
    </location>
</feature>